<accession>A0AAQ1SQR5</accession>
<reference evidence="1 2" key="1">
    <citation type="submission" date="2017-11" db="EMBL/GenBank/DDBJ databases">
        <authorList>
            <person name="Lechat P."/>
        </authorList>
    </citation>
    <scope>NUCLEOTIDE SEQUENCE [LARGE SCALE GENOMIC DNA]</scope>
    <source>
        <strain evidence="1">L495</strain>
    </source>
</reference>
<gene>
    <name evidence="1" type="ORF">LMANV2_80035</name>
</gene>
<evidence type="ECO:0000313" key="2">
    <source>
        <dbReference type="Proteomes" id="UP000234460"/>
    </source>
</evidence>
<sequence length="51" mass="6106">MNYKSIQDKILKILPTDLGIRSLRLYESYISIFRKTSNYAYLLQSDCRLLF</sequence>
<dbReference type="AlphaFoldDB" id="A0AAQ1SQR5"/>
<proteinExistence type="predicted"/>
<dbReference type="Proteomes" id="UP000234460">
    <property type="component" value="Chromosome LMANV2"/>
</dbReference>
<dbReference type="EMBL" id="OEJX01000078">
    <property type="protein sequence ID" value="SOR63685.1"/>
    <property type="molecule type" value="Genomic_DNA"/>
</dbReference>
<evidence type="ECO:0000313" key="1">
    <source>
        <dbReference type="EMBL" id="SOR63685.1"/>
    </source>
</evidence>
<organism evidence="1 2">
    <name type="scientific">Leptospira interrogans serovar Manilae</name>
    <dbReference type="NCBI Taxonomy" id="214675"/>
    <lineage>
        <taxon>Bacteria</taxon>
        <taxon>Pseudomonadati</taxon>
        <taxon>Spirochaetota</taxon>
        <taxon>Spirochaetia</taxon>
        <taxon>Leptospirales</taxon>
        <taxon>Leptospiraceae</taxon>
        <taxon>Leptospira</taxon>
    </lineage>
</organism>
<protein>
    <submittedName>
        <fullName evidence="1">Uncharacterized protein</fullName>
    </submittedName>
</protein>
<comment type="caution">
    <text evidence="1">The sequence shown here is derived from an EMBL/GenBank/DDBJ whole genome shotgun (WGS) entry which is preliminary data.</text>
</comment>
<name>A0AAQ1SQR5_LEPIR</name>